<dbReference type="Proteomes" id="UP000664382">
    <property type="component" value="Unassembled WGS sequence"/>
</dbReference>
<gene>
    <name evidence="2" type="ORF">J4H92_08520</name>
</gene>
<evidence type="ECO:0000256" key="1">
    <source>
        <dbReference type="SAM" id="Phobius"/>
    </source>
</evidence>
<dbReference type="AlphaFoldDB" id="A0A939SC12"/>
<dbReference type="EMBL" id="JAGDYM010000009">
    <property type="protein sequence ID" value="MBO1901990.1"/>
    <property type="molecule type" value="Genomic_DNA"/>
</dbReference>
<keyword evidence="1" id="KW-0472">Membrane</keyword>
<feature type="transmembrane region" description="Helical" evidence="1">
    <location>
        <begin position="154"/>
        <end position="172"/>
    </location>
</feature>
<organism evidence="2 3">
    <name type="scientific">Leucobacter weissii</name>
    <dbReference type="NCBI Taxonomy" id="1983706"/>
    <lineage>
        <taxon>Bacteria</taxon>
        <taxon>Bacillati</taxon>
        <taxon>Actinomycetota</taxon>
        <taxon>Actinomycetes</taxon>
        <taxon>Micrococcales</taxon>
        <taxon>Microbacteriaceae</taxon>
        <taxon>Leucobacter</taxon>
    </lineage>
</organism>
<evidence type="ECO:0000313" key="2">
    <source>
        <dbReference type="EMBL" id="MBO1901990.1"/>
    </source>
</evidence>
<keyword evidence="1" id="KW-0812">Transmembrane</keyword>
<protein>
    <submittedName>
        <fullName evidence="2">Uncharacterized protein</fullName>
    </submittedName>
</protein>
<evidence type="ECO:0000313" key="3">
    <source>
        <dbReference type="Proteomes" id="UP000664382"/>
    </source>
</evidence>
<comment type="caution">
    <text evidence="2">The sequence shown here is derived from an EMBL/GenBank/DDBJ whole genome shotgun (WGS) entry which is preliminary data.</text>
</comment>
<feature type="transmembrane region" description="Helical" evidence="1">
    <location>
        <begin position="16"/>
        <end position="40"/>
    </location>
</feature>
<name>A0A939SC12_9MICO</name>
<dbReference type="RefSeq" id="WP_208097746.1">
    <property type="nucleotide sequence ID" value="NZ_JAGDYM010000009.1"/>
</dbReference>
<reference evidence="2" key="1">
    <citation type="submission" date="2021-03" db="EMBL/GenBank/DDBJ databases">
        <title>Leucobacter chromiisoli sp. nov., isolated from chromium-containing soil of chemical plant.</title>
        <authorList>
            <person name="Xu Z."/>
        </authorList>
    </citation>
    <scope>NUCLEOTIDE SEQUENCE</scope>
    <source>
        <strain evidence="2">S27</strain>
    </source>
</reference>
<proteinExistence type="predicted"/>
<feature type="transmembrane region" description="Helical" evidence="1">
    <location>
        <begin position="96"/>
        <end position="120"/>
    </location>
</feature>
<sequence length="173" mass="18906">MIGTAASEWWAHALGFGLLVTVVCGAVLIAVEFLAPYAFLDDYPEDIRRRAPAPTAAQRRAGVIGGIVFVIALICGIGGVVWSWGRLRPEAGFLELALMALVVGALFVLFDVLIIDWLIICTWRPGRLVYPGTEDCEGWGDYGFHVREQLRPRALAVLVLSSAVIGLVVWWLT</sequence>
<accession>A0A939SC12</accession>
<keyword evidence="3" id="KW-1185">Reference proteome</keyword>
<feature type="transmembrane region" description="Helical" evidence="1">
    <location>
        <begin position="61"/>
        <end position="84"/>
    </location>
</feature>
<keyword evidence="1" id="KW-1133">Transmembrane helix</keyword>